<evidence type="ECO:0000256" key="8">
    <source>
        <dbReference type="ARBA" id="ARBA00023172"/>
    </source>
</evidence>
<dbReference type="Proteomes" id="UP001208570">
    <property type="component" value="Unassembled WGS sequence"/>
</dbReference>
<keyword evidence="3" id="KW-0540">Nuclease</keyword>
<dbReference type="Pfam" id="PF23023">
    <property type="entry name" value="Anti-Pycsar_Apyc1"/>
    <property type="match status" value="1"/>
</dbReference>
<feature type="region of interest" description="Disordered" evidence="13">
    <location>
        <begin position="394"/>
        <end position="442"/>
    </location>
</feature>
<dbReference type="GO" id="GO:0000723">
    <property type="term" value="P:telomere maintenance"/>
    <property type="evidence" value="ECO:0007669"/>
    <property type="project" value="TreeGrafter"/>
</dbReference>
<evidence type="ECO:0000256" key="4">
    <source>
        <dbReference type="ARBA" id="ARBA00022759"/>
    </source>
</evidence>
<keyword evidence="8" id="KW-0233">DNA recombination</keyword>
<evidence type="ECO:0000256" key="1">
    <source>
        <dbReference type="ARBA" id="ARBA00004123"/>
    </source>
</evidence>
<gene>
    <name evidence="15" type="ORF">LSH36_244g02022</name>
</gene>
<keyword evidence="10" id="KW-0539">Nucleus</keyword>
<proteinExistence type="inferred from homology"/>
<sequence length="1006" mass="111024">MSSFCGKMREYDLMSIDRFDGKNLESSVYFLSHNHADHTIGLDSSSFQYRLLSNSNFKLYCSNITRDLLLLNNKYKSLKDSIVALEVNEPHRIALIDPQSGKEKDNVTVTLLPAEHCPGSVMFLFEGSEGTVLYTGDYRLSRKDLSEMKHLHSGSRPKEISSLYIDTTFCVPQAVFIPERDESLQAVIDIIQEWISLSDCHIVNIKHKAVLGYENLFKKLSLHFNMKYVLGCSSLGDCCLPAGCSNVSLRTITVSTMCFVQKVSLDTYAKRFSESFFRVCYSFHPSYCEVRDTILYLQPHQAFANVIPVGETLDMVQQRINHFVNLAKQSVKNSPSNQQTALGRLKVRKRKLTKLKLSQQSDESLELQFGDVGESPVKCKRHRVENDTKLCTAAPVLGDGRGDSENTGSSQKPGDITGIKNNDVLDSVVDSSGESNEEDHDDISEDFVLQLSLSQDDNKVMEGFTPKLQDSYGSLLGYISETGSDDGLGVEKLSADGISPGASLTLDKSKLGEDESSVLPVANGDIKLTGTSDTNGAKQLSKAKSAKKCSQKGSSPCRSSVEGDLVERGSSNSVRCSDTGNSLEGEMSDKEVTKSIEGTSKVVLKHAVGAGKNMSMHSSDVILLEDDEQNVTANRDIMSQETTNENDDQQPTETNSYDMEGCSLQDGKNIAHVIKENGKTLGQGPVTCTIDLTEMDEDDEVYPSTSTQEPRWYSYHGQNLFSQFSHPALRQTALGCVSADADDDVEFSEKEVACSDDECECGGKAKGGTHKYMVPRPKKPVNKFVPFQINWQIDSEGSDEDSLLELPAHIRTRKWIESQSLYMQRRHYLNSQVATSSEVIVIDSDDEDNEPKNSSQKSEGKVEMEKCKEHDEHPIDKTDTKQPLEKSDDSEKTGSNDRIPGNFSGDKNVNKVAVHEGNRRQQNDNNGGKDASNKEKDSLSVDLSLTSCPTNLSVLAQASDMSLKSTNINDISELRRTVNGDNGKHADSGTLSTHRQTRRDDKGSAS</sequence>
<dbReference type="PANTHER" id="PTHR23240">
    <property type="entry name" value="DNA CROSS-LINK REPAIR PROTEIN PSO2/SNM1-RELATED"/>
    <property type="match status" value="1"/>
</dbReference>
<evidence type="ECO:0000256" key="6">
    <source>
        <dbReference type="ARBA" id="ARBA00022801"/>
    </source>
</evidence>
<dbReference type="InterPro" id="IPR011084">
    <property type="entry name" value="DRMBL"/>
</dbReference>
<dbReference type="PANTHER" id="PTHR23240:SF8">
    <property type="entry name" value="PROTEIN ARTEMIS"/>
    <property type="match status" value="1"/>
</dbReference>
<protein>
    <recommendedName>
        <fullName evidence="11">Protein artemis</fullName>
    </recommendedName>
    <alternativeName>
        <fullName evidence="12">DNA cross-link repair 1C protein</fullName>
    </alternativeName>
</protein>
<feature type="compositionally biased region" description="Basic and acidic residues" evidence="13">
    <location>
        <begin position="858"/>
        <end position="895"/>
    </location>
</feature>
<dbReference type="AlphaFoldDB" id="A0AAD9JMN2"/>
<evidence type="ECO:0000256" key="12">
    <source>
        <dbReference type="ARBA" id="ARBA00042677"/>
    </source>
</evidence>
<evidence type="ECO:0000256" key="2">
    <source>
        <dbReference type="ARBA" id="ARBA00010304"/>
    </source>
</evidence>
<keyword evidence="9" id="KW-0234">DNA repair</keyword>
<keyword evidence="4" id="KW-0255">Endonuclease</keyword>
<dbReference type="GO" id="GO:0004519">
    <property type="term" value="F:endonuclease activity"/>
    <property type="evidence" value="ECO:0007669"/>
    <property type="project" value="UniProtKB-KW"/>
</dbReference>
<keyword evidence="7" id="KW-0269">Exonuclease</keyword>
<dbReference type="GO" id="GO:0005634">
    <property type="term" value="C:nucleus"/>
    <property type="evidence" value="ECO:0007669"/>
    <property type="project" value="UniProtKB-SubCell"/>
</dbReference>
<accession>A0AAD9JMN2</accession>
<feature type="region of interest" description="Disordered" evidence="13">
    <location>
        <begin position="842"/>
        <end position="940"/>
    </location>
</feature>
<dbReference type="InterPro" id="IPR036866">
    <property type="entry name" value="RibonucZ/Hydroxyglut_hydro"/>
</dbReference>
<dbReference type="GO" id="GO:0006303">
    <property type="term" value="P:double-strand break repair via nonhomologous end joining"/>
    <property type="evidence" value="ECO:0007669"/>
    <property type="project" value="TreeGrafter"/>
</dbReference>
<reference evidence="15" key="1">
    <citation type="journal article" date="2023" name="Mol. Biol. Evol.">
        <title>Third-Generation Sequencing Reveals the Adaptive Role of the Epigenome in Three Deep-Sea Polychaetes.</title>
        <authorList>
            <person name="Perez M."/>
            <person name="Aroh O."/>
            <person name="Sun Y."/>
            <person name="Lan Y."/>
            <person name="Juniper S.K."/>
            <person name="Young C.R."/>
            <person name="Angers B."/>
            <person name="Qian P.Y."/>
        </authorList>
    </citation>
    <scope>NUCLEOTIDE SEQUENCE</scope>
    <source>
        <strain evidence="15">P08H-3</strain>
    </source>
</reference>
<evidence type="ECO:0000256" key="13">
    <source>
        <dbReference type="SAM" id="MobiDB-lite"/>
    </source>
</evidence>
<dbReference type="GO" id="GO:0006310">
    <property type="term" value="P:DNA recombination"/>
    <property type="evidence" value="ECO:0007669"/>
    <property type="project" value="UniProtKB-KW"/>
</dbReference>
<evidence type="ECO:0000256" key="7">
    <source>
        <dbReference type="ARBA" id="ARBA00022839"/>
    </source>
</evidence>
<comment type="similarity">
    <text evidence="2">Belongs to the DNA repair metallo-beta-lactamase (DRMBL) family.</text>
</comment>
<dbReference type="Pfam" id="PF07522">
    <property type="entry name" value="DRMBL"/>
    <property type="match status" value="1"/>
</dbReference>
<organism evidence="15 16">
    <name type="scientific">Paralvinella palmiformis</name>
    <dbReference type="NCBI Taxonomy" id="53620"/>
    <lineage>
        <taxon>Eukaryota</taxon>
        <taxon>Metazoa</taxon>
        <taxon>Spiralia</taxon>
        <taxon>Lophotrochozoa</taxon>
        <taxon>Annelida</taxon>
        <taxon>Polychaeta</taxon>
        <taxon>Sedentaria</taxon>
        <taxon>Canalipalpata</taxon>
        <taxon>Terebellida</taxon>
        <taxon>Terebelliformia</taxon>
        <taxon>Alvinellidae</taxon>
        <taxon>Paralvinella</taxon>
    </lineage>
</organism>
<comment type="caution">
    <text evidence="15">The sequence shown here is derived from an EMBL/GenBank/DDBJ whole genome shotgun (WGS) entry which is preliminary data.</text>
</comment>
<evidence type="ECO:0000256" key="11">
    <source>
        <dbReference type="ARBA" id="ARBA00039759"/>
    </source>
</evidence>
<evidence type="ECO:0000256" key="10">
    <source>
        <dbReference type="ARBA" id="ARBA00023242"/>
    </source>
</evidence>
<evidence type="ECO:0000256" key="3">
    <source>
        <dbReference type="ARBA" id="ARBA00022722"/>
    </source>
</evidence>
<dbReference type="SUPFAM" id="SSF56281">
    <property type="entry name" value="Metallo-hydrolase/oxidoreductase"/>
    <property type="match status" value="1"/>
</dbReference>
<evidence type="ECO:0000259" key="14">
    <source>
        <dbReference type="Pfam" id="PF07522"/>
    </source>
</evidence>
<evidence type="ECO:0000256" key="5">
    <source>
        <dbReference type="ARBA" id="ARBA00022763"/>
    </source>
</evidence>
<comment type="subcellular location">
    <subcellularLocation>
        <location evidence="1">Nucleus</location>
    </subcellularLocation>
</comment>
<feature type="region of interest" description="Disordered" evidence="13">
    <location>
        <begin position="542"/>
        <end position="590"/>
    </location>
</feature>
<evidence type="ECO:0000256" key="9">
    <source>
        <dbReference type="ARBA" id="ARBA00023204"/>
    </source>
</evidence>
<keyword evidence="6" id="KW-0378">Hydrolase</keyword>
<feature type="compositionally biased region" description="Basic and acidic residues" evidence="13">
    <location>
        <begin position="974"/>
        <end position="987"/>
    </location>
</feature>
<feature type="region of interest" description="Disordered" evidence="13">
    <location>
        <begin position="974"/>
        <end position="1006"/>
    </location>
</feature>
<dbReference type="GO" id="GO:0036297">
    <property type="term" value="P:interstrand cross-link repair"/>
    <property type="evidence" value="ECO:0007669"/>
    <property type="project" value="TreeGrafter"/>
</dbReference>
<name>A0AAD9JMN2_9ANNE</name>
<feature type="compositionally biased region" description="Basic and acidic residues" evidence="13">
    <location>
        <begin position="913"/>
        <end position="922"/>
    </location>
</feature>
<feature type="compositionally biased region" description="Polar residues" evidence="13">
    <location>
        <begin position="569"/>
        <end position="582"/>
    </location>
</feature>
<dbReference type="GO" id="GO:0003684">
    <property type="term" value="F:damaged DNA binding"/>
    <property type="evidence" value="ECO:0007669"/>
    <property type="project" value="TreeGrafter"/>
</dbReference>
<dbReference type="GO" id="GO:0035312">
    <property type="term" value="F:5'-3' DNA exonuclease activity"/>
    <property type="evidence" value="ECO:0007669"/>
    <property type="project" value="TreeGrafter"/>
</dbReference>
<dbReference type="Gene3D" id="3.60.15.10">
    <property type="entry name" value="Ribonuclease Z/Hydroxyacylglutathione hydrolase-like"/>
    <property type="match status" value="1"/>
</dbReference>
<keyword evidence="16" id="KW-1185">Reference proteome</keyword>
<evidence type="ECO:0000313" key="16">
    <source>
        <dbReference type="Proteomes" id="UP001208570"/>
    </source>
</evidence>
<dbReference type="EMBL" id="JAODUP010000244">
    <property type="protein sequence ID" value="KAK2155270.1"/>
    <property type="molecule type" value="Genomic_DNA"/>
</dbReference>
<dbReference type="FunFam" id="3.60.15.10:FF:000018">
    <property type="entry name" value="DNA cross-link repair 1C"/>
    <property type="match status" value="1"/>
</dbReference>
<evidence type="ECO:0000313" key="15">
    <source>
        <dbReference type="EMBL" id="KAK2155270.1"/>
    </source>
</evidence>
<feature type="domain" description="DNA repair metallo-beta-lactamase" evidence="14">
    <location>
        <begin position="272"/>
        <end position="308"/>
    </location>
</feature>
<keyword evidence="5" id="KW-0227">DNA damage</keyword>